<feature type="signal peptide" evidence="1">
    <location>
        <begin position="1"/>
        <end position="29"/>
    </location>
</feature>
<protein>
    <submittedName>
        <fullName evidence="2">Uncharacterized protein</fullName>
    </submittedName>
</protein>
<dbReference type="Proteomes" id="UP001209878">
    <property type="component" value="Unassembled WGS sequence"/>
</dbReference>
<name>A0AAD9NSS5_RIDPI</name>
<evidence type="ECO:0000256" key="1">
    <source>
        <dbReference type="SAM" id="SignalP"/>
    </source>
</evidence>
<reference evidence="2" key="1">
    <citation type="journal article" date="2023" name="Mol. Biol. Evol.">
        <title>Third-Generation Sequencing Reveals the Adaptive Role of the Epigenome in Three Deep-Sea Polychaetes.</title>
        <authorList>
            <person name="Perez M."/>
            <person name="Aroh O."/>
            <person name="Sun Y."/>
            <person name="Lan Y."/>
            <person name="Juniper S.K."/>
            <person name="Young C.R."/>
            <person name="Angers B."/>
            <person name="Qian P.Y."/>
        </authorList>
    </citation>
    <scope>NUCLEOTIDE SEQUENCE</scope>
    <source>
        <strain evidence="2">R07B-5</strain>
    </source>
</reference>
<organism evidence="2 3">
    <name type="scientific">Ridgeia piscesae</name>
    <name type="common">Tubeworm</name>
    <dbReference type="NCBI Taxonomy" id="27915"/>
    <lineage>
        <taxon>Eukaryota</taxon>
        <taxon>Metazoa</taxon>
        <taxon>Spiralia</taxon>
        <taxon>Lophotrochozoa</taxon>
        <taxon>Annelida</taxon>
        <taxon>Polychaeta</taxon>
        <taxon>Sedentaria</taxon>
        <taxon>Canalipalpata</taxon>
        <taxon>Sabellida</taxon>
        <taxon>Siboglinidae</taxon>
        <taxon>Ridgeia</taxon>
    </lineage>
</organism>
<accession>A0AAD9NSS5</accession>
<gene>
    <name evidence="2" type="ORF">NP493_397g00000</name>
</gene>
<feature type="chain" id="PRO_5042191506" evidence="1">
    <location>
        <begin position="30"/>
        <end position="95"/>
    </location>
</feature>
<sequence>MHFKLSRNSASVVLLFLAICCTFLGPIVAVSPEAETHYQSCIGVCDKDKDKCYADCEGDSTCEASRRLCKILCIEIAITCQTKCIREIARIFGKN</sequence>
<dbReference type="EMBL" id="JAODUO010000397">
    <property type="protein sequence ID" value="KAK2181447.1"/>
    <property type="molecule type" value="Genomic_DNA"/>
</dbReference>
<evidence type="ECO:0000313" key="2">
    <source>
        <dbReference type="EMBL" id="KAK2181447.1"/>
    </source>
</evidence>
<keyword evidence="1" id="KW-0732">Signal</keyword>
<keyword evidence="3" id="KW-1185">Reference proteome</keyword>
<comment type="caution">
    <text evidence="2">The sequence shown here is derived from an EMBL/GenBank/DDBJ whole genome shotgun (WGS) entry which is preliminary data.</text>
</comment>
<evidence type="ECO:0000313" key="3">
    <source>
        <dbReference type="Proteomes" id="UP001209878"/>
    </source>
</evidence>
<proteinExistence type="predicted"/>
<dbReference type="AlphaFoldDB" id="A0AAD9NSS5"/>